<reference evidence="1 2" key="1">
    <citation type="submission" date="2019-07" db="EMBL/GenBank/DDBJ databases">
        <authorList>
            <person name="Cremers G."/>
        </authorList>
    </citation>
    <scope>NUCLEOTIDE SEQUENCE [LARGE SCALE GENOMIC DNA]</scope>
</reference>
<protein>
    <submittedName>
        <fullName evidence="1">Uncharacterized protein</fullName>
    </submittedName>
</protein>
<organism evidence="1 2">
    <name type="scientific">Candidatus Methylomirabilis lanthanidiphila</name>
    <dbReference type="NCBI Taxonomy" id="2211376"/>
    <lineage>
        <taxon>Bacteria</taxon>
        <taxon>Candidatus Methylomirabilota</taxon>
        <taxon>Candidatus Methylomirabilia</taxon>
        <taxon>Candidatus Methylomirabilales</taxon>
        <taxon>Candidatus Methylomirabilaceae</taxon>
        <taxon>Candidatus Methylomirabilis</taxon>
    </lineage>
</organism>
<dbReference type="Proteomes" id="UP000334340">
    <property type="component" value="Unassembled WGS sequence"/>
</dbReference>
<keyword evidence="2" id="KW-1185">Reference proteome</keyword>
<dbReference type="AlphaFoldDB" id="A0A564ZJL8"/>
<name>A0A564ZJL8_9BACT</name>
<sequence length="223" mass="25421">MEDKDFDVVGVRRNGLIVGYVERAQLCEGTLEQHLRCFEEQLLLDESSSILGALQLLAQSPRIFVRVMGKVWAIVTKGDLQKAPVRMWLFGIVSLIEMQFLRLIRAVYPQESWKSMISKERLDKARQLLEDRQRRNEAIDLADCLQFADKRTIILKTAELHSAIGFTSSNTAESILEELEQLRNELAHAQDIITGRWPGLVDLAKKAEQILEACEECEPQPTS</sequence>
<accession>A0A564ZJL8</accession>
<gene>
    <name evidence="1" type="ORF">MELA_01746</name>
</gene>
<evidence type="ECO:0000313" key="2">
    <source>
        <dbReference type="Proteomes" id="UP000334340"/>
    </source>
</evidence>
<proteinExistence type="predicted"/>
<evidence type="ECO:0000313" key="1">
    <source>
        <dbReference type="EMBL" id="VUZ85363.1"/>
    </source>
</evidence>
<dbReference type="EMBL" id="CABIKM010000026">
    <property type="protein sequence ID" value="VUZ85363.1"/>
    <property type="molecule type" value="Genomic_DNA"/>
</dbReference>